<organism evidence="2 3">
    <name type="scientific">Paramarasmius palmivorus</name>
    <dbReference type="NCBI Taxonomy" id="297713"/>
    <lineage>
        <taxon>Eukaryota</taxon>
        <taxon>Fungi</taxon>
        <taxon>Dikarya</taxon>
        <taxon>Basidiomycota</taxon>
        <taxon>Agaricomycotina</taxon>
        <taxon>Agaricomycetes</taxon>
        <taxon>Agaricomycetidae</taxon>
        <taxon>Agaricales</taxon>
        <taxon>Marasmiineae</taxon>
        <taxon>Marasmiaceae</taxon>
        <taxon>Paramarasmius</taxon>
    </lineage>
</organism>
<dbReference type="AlphaFoldDB" id="A0AAW0BV15"/>
<comment type="caution">
    <text evidence="2">The sequence shown here is derived from an EMBL/GenBank/DDBJ whole genome shotgun (WGS) entry which is preliminary data.</text>
</comment>
<gene>
    <name evidence="2" type="ORF">VNI00_014106</name>
</gene>
<feature type="compositionally biased region" description="Basic and acidic residues" evidence="1">
    <location>
        <begin position="7"/>
        <end position="16"/>
    </location>
</feature>
<feature type="region of interest" description="Disordered" evidence="1">
    <location>
        <begin position="1"/>
        <end position="22"/>
    </location>
</feature>
<evidence type="ECO:0000313" key="3">
    <source>
        <dbReference type="Proteomes" id="UP001383192"/>
    </source>
</evidence>
<dbReference type="EMBL" id="JAYKXP010000075">
    <property type="protein sequence ID" value="KAK7030507.1"/>
    <property type="molecule type" value="Genomic_DNA"/>
</dbReference>
<protein>
    <submittedName>
        <fullName evidence="2">Uncharacterized protein</fullName>
    </submittedName>
</protein>
<proteinExistence type="predicted"/>
<evidence type="ECO:0000256" key="1">
    <source>
        <dbReference type="SAM" id="MobiDB-lite"/>
    </source>
</evidence>
<sequence length="297" mass="33302">MGKKERIKREKADKTPEPSLKNQYKDTLAQARANAAGNLYTFKDGVSSEVMYPRHNRTRLFAPKELFEAVDNEWVPHFHCPEGLIANYISISPDSDSAYAGKHIIACIRGPAKGCGYFIVVEEVYKCGPQVLLTQDYKEAHEQANMHRPKTHLTSPPTTPVRANLAERNRFDPDVKAAACEFFARDDMQVSPDLSVISYLPKGRSQENEESYVLEPEDTPTLESLEHVKIEGKPKRSRIDDDNCVPQAENISGLPVAKKAKLTKPLSPRRDEFVQGSSRDVLFGSTRETAIDLTEAD</sequence>
<dbReference type="Proteomes" id="UP001383192">
    <property type="component" value="Unassembled WGS sequence"/>
</dbReference>
<reference evidence="2 3" key="1">
    <citation type="submission" date="2024-01" db="EMBL/GenBank/DDBJ databases">
        <title>A draft genome for a cacao thread blight-causing isolate of Paramarasmius palmivorus.</title>
        <authorList>
            <person name="Baruah I.K."/>
            <person name="Bukari Y."/>
            <person name="Amoako-Attah I."/>
            <person name="Meinhardt L.W."/>
            <person name="Bailey B.A."/>
            <person name="Cohen S.P."/>
        </authorList>
    </citation>
    <scope>NUCLEOTIDE SEQUENCE [LARGE SCALE GENOMIC DNA]</scope>
    <source>
        <strain evidence="2 3">GH-12</strain>
    </source>
</reference>
<name>A0AAW0BV15_9AGAR</name>
<evidence type="ECO:0000313" key="2">
    <source>
        <dbReference type="EMBL" id="KAK7030507.1"/>
    </source>
</evidence>
<accession>A0AAW0BV15</accession>
<keyword evidence="3" id="KW-1185">Reference proteome</keyword>